<evidence type="ECO:0000256" key="7">
    <source>
        <dbReference type="SAM" id="Phobius"/>
    </source>
</evidence>
<accession>A0A146LG53</accession>
<evidence type="ECO:0000256" key="4">
    <source>
        <dbReference type="ARBA" id="ARBA00023136"/>
    </source>
</evidence>
<evidence type="ECO:0000256" key="6">
    <source>
        <dbReference type="SAM" id="MobiDB-lite"/>
    </source>
</evidence>
<reference evidence="8" key="1">
    <citation type="journal article" date="2016" name="Gigascience">
        <title>De novo construction of an expanded transcriptome assembly for the western tarnished plant bug, Lygus hesperus.</title>
        <authorList>
            <person name="Tassone E.E."/>
            <person name="Geib S.M."/>
            <person name="Hall B."/>
            <person name="Fabrick J.A."/>
            <person name="Brent C.S."/>
            <person name="Hull J.J."/>
        </authorList>
    </citation>
    <scope>NUCLEOTIDE SEQUENCE</scope>
</reference>
<feature type="non-terminal residue" evidence="8">
    <location>
        <position position="1"/>
    </location>
</feature>
<gene>
    <name evidence="8" type="primary">YDR352W</name>
    <name evidence="8" type="ORF">g.95645</name>
</gene>
<feature type="compositionally biased region" description="Low complexity" evidence="6">
    <location>
        <begin position="28"/>
        <end position="44"/>
    </location>
</feature>
<dbReference type="PANTHER" id="PTHR16201:SF34">
    <property type="entry name" value="LYSOSOMAL AMINO ACID TRANSPORTER 1"/>
    <property type="match status" value="1"/>
</dbReference>
<dbReference type="EMBL" id="GDHC01013139">
    <property type="protein sequence ID" value="JAQ05490.1"/>
    <property type="molecule type" value="Transcribed_RNA"/>
</dbReference>
<dbReference type="GO" id="GO:0015174">
    <property type="term" value="F:basic amino acid transmembrane transporter activity"/>
    <property type="evidence" value="ECO:0007669"/>
    <property type="project" value="TreeGrafter"/>
</dbReference>
<dbReference type="SMART" id="SM00679">
    <property type="entry name" value="CTNS"/>
    <property type="match status" value="1"/>
</dbReference>
<evidence type="ECO:0000256" key="3">
    <source>
        <dbReference type="ARBA" id="ARBA00022989"/>
    </source>
</evidence>
<feature type="transmembrane region" description="Helical" evidence="7">
    <location>
        <begin position="174"/>
        <end position="197"/>
    </location>
</feature>
<evidence type="ECO:0000313" key="8">
    <source>
        <dbReference type="EMBL" id="JAQ05490.1"/>
    </source>
</evidence>
<dbReference type="Pfam" id="PF04193">
    <property type="entry name" value="PQ-loop"/>
    <property type="match status" value="1"/>
</dbReference>
<dbReference type="InterPro" id="IPR006603">
    <property type="entry name" value="PQ-loop_rpt"/>
</dbReference>
<evidence type="ECO:0000256" key="1">
    <source>
        <dbReference type="ARBA" id="ARBA00004141"/>
    </source>
</evidence>
<evidence type="ECO:0000256" key="5">
    <source>
        <dbReference type="ARBA" id="ARBA00038039"/>
    </source>
</evidence>
<keyword evidence="2 7" id="KW-0812">Transmembrane</keyword>
<feature type="compositionally biased region" description="Polar residues" evidence="6">
    <location>
        <begin position="54"/>
        <end position="79"/>
    </location>
</feature>
<dbReference type="InterPro" id="IPR051415">
    <property type="entry name" value="LAAT-1"/>
</dbReference>
<proteinExistence type="inferred from homology"/>
<name>A0A146LG53_LYGHE</name>
<organism evidence="8">
    <name type="scientific">Lygus hesperus</name>
    <name type="common">Western plant bug</name>
    <dbReference type="NCBI Taxonomy" id="30085"/>
    <lineage>
        <taxon>Eukaryota</taxon>
        <taxon>Metazoa</taxon>
        <taxon>Ecdysozoa</taxon>
        <taxon>Arthropoda</taxon>
        <taxon>Hexapoda</taxon>
        <taxon>Insecta</taxon>
        <taxon>Pterygota</taxon>
        <taxon>Neoptera</taxon>
        <taxon>Paraneoptera</taxon>
        <taxon>Hemiptera</taxon>
        <taxon>Heteroptera</taxon>
        <taxon>Panheteroptera</taxon>
        <taxon>Cimicomorpha</taxon>
        <taxon>Miridae</taxon>
        <taxon>Mirini</taxon>
        <taxon>Lygus</taxon>
    </lineage>
</organism>
<keyword evidence="4 7" id="KW-0472">Membrane</keyword>
<dbReference type="Gene3D" id="1.20.1280.290">
    <property type="match status" value="1"/>
</dbReference>
<protein>
    <submittedName>
        <fullName evidence="8">Vacuolar integral membrane protein YDR352W</fullName>
    </submittedName>
</protein>
<dbReference type="PANTHER" id="PTHR16201">
    <property type="entry name" value="SEVEN TRANSMEMBRANE PROTEIN 1-RELATED"/>
    <property type="match status" value="1"/>
</dbReference>
<feature type="compositionally biased region" description="Polar residues" evidence="6">
    <location>
        <begin position="1"/>
        <end position="15"/>
    </location>
</feature>
<keyword evidence="3 7" id="KW-1133">Transmembrane helix</keyword>
<comment type="subcellular location">
    <subcellularLocation>
        <location evidence="1">Membrane</location>
        <topology evidence="1">Multi-pass membrane protein</topology>
    </subcellularLocation>
</comment>
<feature type="transmembrane region" description="Helical" evidence="7">
    <location>
        <begin position="105"/>
        <end position="121"/>
    </location>
</feature>
<feature type="transmembrane region" description="Helical" evidence="7">
    <location>
        <begin position="142"/>
        <end position="162"/>
    </location>
</feature>
<feature type="region of interest" description="Disordered" evidence="6">
    <location>
        <begin position="1"/>
        <end position="79"/>
    </location>
</feature>
<sequence>VTGSLPEVTGNTAAVTGSLPEVTGNTSVIETPVVAETATTESTSIPPPTSEVTGNTPVKTPEVTGTATTPESTSSSQIVLSSGEILDTTKYDAPCVKPASDNDRAVASVFAWLCFAFYVYARIPQIIKNYKRKSSDFLSLPFFLLPVIANFLYVASMLLVGIDTSDPYFFGDTFPYIISAVGCNTLGCILCFQYYYYKGNSRIALK</sequence>
<dbReference type="AlphaFoldDB" id="A0A146LG53"/>
<evidence type="ECO:0000256" key="2">
    <source>
        <dbReference type="ARBA" id="ARBA00022692"/>
    </source>
</evidence>
<comment type="similarity">
    <text evidence="5">Belongs to the laat-1 family.</text>
</comment>
<dbReference type="GO" id="GO:0016020">
    <property type="term" value="C:membrane"/>
    <property type="evidence" value="ECO:0007669"/>
    <property type="project" value="UniProtKB-SubCell"/>
</dbReference>